<dbReference type="AlphaFoldDB" id="A0A7S4KPZ8"/>
<dbReference type="EMBL" id="HBKN01020873">
    <property type="protein sequence ID" value="CAE2301806.1"/>
    <property type="molecule type" value="Transcribed_RNA"/>
</dbReference>
<sequence>MESGLRVLSQRSKVLRNFRATWPTITDMLWRGRFLFYDVALLAYSVQVLRTYGIGAIIRSPKICLIALPWAGRACHRLLHFLLSIPVLPAQLIFNHGIFAKMFPKNFESVNSEMKKYAVFLQKNFEGIPVVISTPDGVNLSGMFFLGKERGAGTGSIHGPSIIRFNGNGEAWEYIDPGSVRDYVDQGINLLVFNYRGVNESTWAPVFGSQVLGELIGRYTTIERDGIVLDCMSVIQYVVKGLGVKEDKVLLLGHSIGGAFSLQASVKHHPRACICSSRSFSKLSCTVREHAAEFLGVSPTSWIGKFLKWLGGTLVHVTGWELNSVEVWHKTNGFKWIEFCKKDHIIPVKTSLYEAAGGVESNRVLELESLRGDNHNRALTIMELREHLALVETALSLPGTSKQG</sequence>
<proteinExistence type="predicted"/>
<protein>
    <submittedName>
        <fullName evidence="1">Uncharacterized protein</fullName>
    </submittedName>
</protein>
<dbReference type="InterPro" id="IPR029058">
    <property type="entry name" value="AB_hydrolase_fold"/>
</dbReference>
<dbReference type="PANTHER" id="PTHR12277">
    <property type="entry name" value="ALPHA/BETA HYDROLASE DOMAIN-CONTAINING PROTEIN"/>
    <property type="match status" value="1"/>
</dbReference>
<reference evidence="1" key="1">
    <citation type="submission" date="2021-01" db="EMBL/GenBank/DDBJ databases">
        <authorList>
            <person name="Corre E."/>
            <person name="Pelletier E."/>
            <person name="Niang G."/>
            <person name="Scheremetjew M."/>
            <person name="Finn R."/>
            <person name="Kale V."/>
            <person name="Holt S."/>
            <person name="Cochrane G."/>
            <person name="Meng A."/>
            <person name="Brown T."/>
            <person name="Cohen L."/>
        </authorList>
    </citation>
    <scope>NUCLEOTIDE SEQUENCE</scope>
    <source>
        <strain evidence="1">CCMP 2712</strain>
    </source>
</reference>
<dbReference type="SUPFAM" id="SSF53474">
    <property type="entry name" value="alpha/beta-Hydrolases"/>
    <property type="match status" value="1"/>
</dbReference>
<dbReference type="Gene3D" id="3.40.50.1820">
    <property type="entry name" value="alpha/beta hydrolase"/>
    <property type="match status" value="1"/>
</dbReference>
<name>A0A7S4KPZ8_GUITH</name>
<accession>A0A7S4KPZ8</accession>
<dbReference type="PANTHER" id="PTHR12277:SF81">
    <property type="entry name" value="PROTEIN ABHD13"/>
    <property type="match status" value="1"/>
</dbReference>
<evidence type="ECO:0000313" key="1">
    <source>
        <dbReference type="EMBL" id="CAE2301806.1"/>
    </source>
</evidence>
<organism evidence="1">
    <name type="scientific">Guillardia theta</name>
    <name type="common">Cryptophyte</name>
    <name type="synonym">Cryptomonas phi</name>
    <dbReference type="NCBI Taxonomy" id="55529"/>
    <lineage>
        <taxon>Eukaryota</taxon>
        <taxon>Cryptophyceae</taxon>
        <taxon>Pyrenomonadales</taxon>
        <taxon>Geminigeraceae</taxon>
        <taxon>Guillardia</taxon>
    </lineage>
</organism>
<gene>
    <name evidence="1" type="ORF">GTHE00462_LOCUS16404</name>
</gene>